<keyword evidence="4" id="KW-1185">Reference proteome</keyword>
<dbReference type="PROSITE" id="PS50297">
    <property type="entry name" value="ANK_REP_REGION"/>
    <property type="match status" value="1"/>
</dbReference>
<evidence type="ECO:0000313" key="4">
    <source>
        <dbReference type="Proteomes" id="UP000031258"/>
    </source>
</evidence>
<dbReference type="InterPro" id="IPR016024">
    <property type="entry name" value="ARM-type_fold"/>
</dbReference>
<dbReference type="Gene3D" id="1.25.10.10">
    <property type="entry name" value="Leucine-rich Repeat Variant"/>
    <property type="match status" value="2"/>
</dbReference>
<evidence type="ECO:0000313" key="3">
    <source>
        <dbReference type="EMBL" id="KIE05797.1"/>
    </source>
</evidence>
<feature type="domain" description="NACHT" evidence="2">
    <location>
        <begin position="115"/>
        <end position="249"/>
    </location>
</feature>
<dbReference type="Gene3D" id="3.40.50.300">
    <property type="entry name" value="P-loop containing nucleotide triphosphate hydrolases"/>
    <property type="match status" value="1"/>
</dbReference>
<accession>A0A0C1MUM5</accession>
<dbReference type="Proteomes" id="UP000031258">
    <property type="component" value="Unassembled WGS sequence"/>
</dbReference>
<dbReference type="InterPro" id="IPR011989">
    <property type="entry name" value="ARM-like"/>
</dbReference>
<evidence type="ECO:0000259" key="2">
    <source>
        <dbReference type="PROSITE" id="PS50837"/>
    </source>
</evidence>
<gene>
    <name evidence="3" type="ORF">NF27_CR00030</name>
</gene>
<dbReference type="STRING" id="86105.NF27_CR00030"/>
<dbReference type="Gene3D" id="1.25.40.20">
    <property type="entry name" value="Ankyrin repeat-containing domain"/>
    <property type="match status" value="1"/>
</dbReference>
<dbReference type="SUPFAM" id="SSF48403">
    <property type="entry name" value="Ankyrin repeat"/>
    <property type="match status" value="1"/>
</dbReference>
<organism evidence="3 4">
    <name type="scientific">Candidatus Jidaibacter acanthamoebae</name>
    <dbReference type="NCBI Taxonomy" id="86105"/>
    <lineage>
        <taxon>Bacteria</taxon>
        <taxon>Pseudomonadati</taxon>
        <taxon>Pseudomonadota</taxon>
        <taxon>Alphaproteobacteria</taxon>
        <taxon>Rickettsiales</taxon>
        <taxon>Candidatus Midichloriaceae</taxon>
        <taxon>Candidatus Jidaibacter</taxon>
    </lineage>
</organism>
<name>A0A0C1MUM5_9RICK</name>
<dbReference type="InterPro" id="IPR027417">
    <property type="entry name" value="P-loop_NTPase"/>
</dbReference>
<proteinExistence type="predicted"/>
<dbReference type="Pfam" id="PF05729">
    <property type="entry name" value="NACHT"/>
    <property type="match status" value="1"/>
</dbReference>
<protein>
    <recommendedName>
        <fullName evidence="2">NACHT domain-containing protein</fullName>
    </recommendedName>
</protein>
<dbReference type="EMBL" id="JSWE01000068">
    <property type="protein sequence ID" value="KIE05797.1"/>
    <property type="molecule type" value="Genomic_DNA"/>
</dbReference>
<feature type="repeat" description="ANK" evidence="1">
    <location>
        <begin position="1348"/>
        <end position="1380"/>
    </location>
</feature>
<dbReference type="PROSITE" id="PS50837">
    <property type="entry name" value="NACHT"/>
    <property type="match status" value="1"/>
</dbReference>
<dbReference type="InterPro" id="IPR002110">
    <property type="entry name" value="Ankyrin_rpt"/>
</dbReference>
<keyword evidence="1" id="KW-0040">ANK repeat</keyword>
<dbReference type="SUPFAM" id="SSF52540">
    <property type="entry name" value="P-loop containing nucleoside triphosphate hydrolases"/>
    <property type="match status" value="1"/>
</dbReference>
<dbReference type="InterPro" id="IPR036770">
    <property type="entry name" value="Ankyrin_rpt-contain_sf"/>
</dbReference>
<dbReference type="InterPro" id="IPR007111">
    <property type="entry name" value="NACHT_NTPase"/>
</dbReference>
<dbReference type="PANTHER" id="PTHR46844:SF1">
    <property type="entry name" value="SLR5058 PROTEIN"/>
    <property type="match status" value="1"/>
</dbReference>
<reference evidence="3 4" key="1">
    <citation type="submission" date="2014-11" db="EMBL/GenBank/DDBJ databases">
        <title>A Rickettsiales Symbiont of Amoebae With Ancient Features.</title>
        <authorList>
            <person name="Schulz F."/>
            <person name="Martijn J."/>
            <person name="Wascher F."/>
            <person name="Kostanjsek R."/>
            <person name="Ettema T.J."/>
            <person name="Horn M."/>
        </authorList>
    </citation>
    <scope>NUCLEOTIDE SEQUENCE [LARGE SCALE GENOMIC DNA]</scope>
    <source>
        <strain evidence="3 4">UWC36</strain>
    </source>
</reference>
<dbReference type="Pfam" id="PF12796">
    <property type="entry name" value="Ank_2"/>
    <property type="match status" value="1"/>
</dbReference>
<evidence type="ECO:0000256" key="1">
    <source>
        <dbReference type="PROSITE-ProRule" id="PRU00023"/>
    </source>
</evidence>
<dbReference type="PROSITE" id="PS50088">
    <property type="entry name" value="ANK_REPEAT"/>
    <property type="match status" value="1"/>
</dbReference>
<sequence>MRKEGSMRIERPNIAKNKQHEVITSLKEYYLNYKTLNNLVLQNVPITSSFINLAILKKEVFEEKEKQLKEGAEEERGKAAKVRDERLETYESIHEEKETIEVKQLFNNIEGREIKKIAIYGTPGIGKSTLCQYASVMWSKNQLWNDKFSAVIWLPLRKIAISINRQYSNTPSVSEIIRDYCMGGDNDSKPDLISIKQFVINNSKNTLFILDGYDEIISLVATAEGSRITQLLTQILTNTNNIVIITSRPTCRIRQIEGTPVNIDEELQNIGFTSENIKNYINKFMSPYKSKEIISFLESNKGIWGITHIPINLELICYAWEDLSRDKSYTSSRLYKEISGKLLKRYLVKEKNKQFFREEAEEIGLNEWDECKELVLKLEELAIEGMRKNEIVISKEVVLQVLGRHIGEILKIGIIKSIGEEVHFIHLTFQEYFAARYIARSIEEVGSERYAEAERLIREHKYTPYYEVMWGYVARVLYEKGKTLNDYSALLRFWYFIETEPREIIGFKHVSLLIRCLEECEVDESIEVHREIIGNITKQFSNIDILKHSVNILSSTYKVNNKLINAFLAIILREYLNGKCSDNKIYQAFEKYPFINQYQKLEEIVNFLLISNKGELYDMRALNVIGIILPKLNKPELIEKIKKYLLAFTEDMNLSGYSKEYRILILSSLSKLVIKLQNGNLAETIINLIFNELKVNSEDEAQVTHKIIRLLEIIVKSTKNTELAKKVIGELSKFLLTKAAFSASSIICILCELLDKEQNLSLMKQITDQLRQELDNYNTKDYSIKIRYVSALKGIAYFTHEPKILTIIATEITLALNDRNMGMTDEWIKEGAVDALEKMLVRAKKPEMISAIANGILSASKQIEGGVGEVLANIIIGQQSYQLPEAIKIIIESLTSPDIETNDNVIKELVKISGIQKQNLLETIVEKLLTRLSYTHLSIEHSILKILLSMQGSKPIENAVLKLLNENKLDYRWEWHHNSASSLLSDLINKRPLPALIDKVVGFLLEKLKEGVKQYIRSSAIEALGFLGNTIENHNLVLFNKTISELVAKLGSNEEWFRLTAAGALTNIRAIYKESNYDLLKRVVEELLELTSSNDRHIKIMVVLILRSLGTKLKQPELLKPIYQYLFKPKQSENHKVIFFIERTINTIVSNRQENELVETLLTEFLESARSGNVQIKKRLQSALEILIIGREADIAYAITRNFLLNSDIIFLNNEEAFRLVNIYCYKYSSNPAWIDNTFDHALKHKTYLVFDKETLVIRSTKGTTHIPLSLEQKKVLIEALKESAKTAQLPTEVYDYYLGQGTLRLKNITLTNEKTELHDAAERGDLEAVQAILAHRRIYINDQNNEGRDTPLMLAAINHHIAVVKYLVANGADVTCLNKNNDDALNISLFIKPNMLQGRILLDKYFVTEQRLRKILERGMVSYTGRLNDETVANIIYEITGNEKLINWKNDIGLRRTYRMYLENIIKIRPEHQRTIRVEGGHSDEILGIRLYLYIELYLKLQKGLEVEIPDREAGSKLFKEIMTIIDTLIGEKINNYWISSTYKEVLIKQRAKAIINKLLSLSIGEEYVIRTGYSEHEVEGLNGRAVVKPGHCLYISLAKFSEDRIIARVDNRWIEAGRIDGVAHSRYTKLEGGMRKIKSYYIGSFKLEEDKQELTQYIIGVIQAIFSRPENIENGLSNIYGIELPEHIKNISNDALNYIETWPYHTIQSNDNGNCTLSSYNLGISVRHGLEFFEWLLNYELREAAVGNQRAVNSSISVDNRENLRRIGRASGGSSISWSETIASNKESEAKASAETGKTDQINLSHNELMRKFQKVLKVSWDDIYNGIAVEQAMVSMAGINTIQTDTQYRTNTSNQPITTTFSLKFNNVAELNRFVNYFNSRFPGLIMQEEFKYQADQLSDIRMNTRRLYEQVAKWLERYNTRGDNQQLSRHIS</sequence>
<comment type="caution">
    <text evidence="3">The sequence shown here is derived from an EMBL/GenBank/DDBJ whole genome shotgun (WGS) entry which is preliminary data.</text>
</comment>
<dbReference type="SMART" id="SM00248">
    <property type="entry name" value="ANK"/>
    <property type="match status" value="2"/>
</dbReference>
<dbReference type="SUPFAM" id="SSF48371">
    <property type="entry name" value="ARM repeat"/>
    <property type="match status" value="1"/>
</dbReference>
<dbReference type="PANTHER" id="PTHR46844">
    <property type="entry name" value="SLR5058 PROTEIN"/>
    <property type="match status" value="1"/>
</dbReference>